<dbReference type="PROSITE" id="PS50297">
    <property type="entry name" value="ANK_REP_REGION"/>
    <property type="match status" value="1"/>
</dbReference>
<keyword evidence="1" id="KW-0677">Repeat</keyword>
<dbReference type="InterPro" id="IPR036770">
    <property type="entry name" value="Ankyrin_rpt-contain_sf"/>
</dbReference>
<dbReference type="PROSITE" id="PS50088">
    <property type="entry name" value="ANK_REPEAT"/>
    <property type="match status" value="1"/>
</dbReference>
<evidence type="ECO:0000256" key="2">
    <source>
        <dbReference type="ARBA" id="ARBA00023043"/>
    </source>
</evidence>
<protein>
    <submittedName>
        <fullName evidence="4">Uncharacterized protein</fullName>
    </submittedName>
</protein>
<dbReference type="SUPFAM" id="SSF48403">
    <property type="entry name" value="Ankyrin repeat"/>
    <property type="match status" value="1"/>
</dbReference>
<feature type="repeat" description="ANK" evidence="3">
    <location>
        <begin position="131"/>
        <end position="163"/>
    </location>
</feature>
<evidence type="ECO:0000313" key="4">
    <source>
        <dbReference type="EMBL" id="CAE0679896.1"/>
    </source>
</evidence>
<sequence length="296" mass="31863">MEPPITMREIILMESTFDMDAYSGLPSPLSVCSCASLASPRTESKGAETGMTLLTSLRALRAAEFSSPRAEDLAKSKEIVFAKDQKVILVPDLFGQTAMHYLAALRMDECATMLKALCEANPKEIDRRDDERDTALHEACRTGNLPAVRVLVESSASCAAKGLHGRSPLLMAGLWLQSARLPSVVRQSSEIVTLLTEHSIVQGVSFDEADKYGVSINSLIAKAPSSVGASVRKGIAPVRKWVQEASQALALRGKVPDSLLQLVQEFVFGTGLALMLLEREGTPNKATSSATFAEIN</sequence>
<dbReference type="PANTHER" id="PTHR24198">
    <property type="entry name" value="ANKYRIN REPEAT AND PROTEIN KINASE DOMAIN-CONTAINING PROTEIN"/>
    <property type="match status" value="1"/>
</dbReference>
<dbReference type="AlphaFoldDB" id="A0A7S3ZDA9"/>
<keyword evidence="2 3" id="KW-0040">ANK repeat</keyword>
<accession>A0A7S3ZDA9</accession>
<reference evidence="4" key="1">
    <citation type="submission" date="2021-01" db="EMBL/GenBank/DDBJ databases">
        <authorList>
            <person name="Corre E."/>
            <person name="Pelletier E."/>
            <person name="Niang G."/>
            <person name="Scheremetjew M."/>
            <person name="Finn R."/>
            <person name="Kale V."/>
            <person name="Holt S."/>
            <person name="Cochrane G."/>
            <person name="Meng A."/>
            <person name="Brown T."/>
            <person name="Cohen L."/>
        </authorList>
    </citation>
    <scope>NUCLEOTIDE SEQUENCE</scope>
    <source>
        <strain evidence="4">CCCM811</strain>
    </source>
</reference>
<evidence type="ECO:0000256" key="1">
    <source>
        <dbReference type="ARBA" id="ARBA00022737"/>
    </source>
</evidence>
<dbReference type="EMBL" id="HBIV01045164">
    <property type="protein sequence ID" value="CAE0679896.1"/>
    <property type="molecule type" value="Transcribed_RNA"/>
</dbReference>
<gene>
    <name evidence="4" type="ORF">LGLO00237_LOCUS31681</name>
</gene>
<proteinExistence type="predicted"/>
<name>A0A7S3ZDA9_9EUKA</name>
<dbReference type="InterPro" id="IPR002110">
    <property type="entry name" value="Ankyrin_rpt"/>
</dbReference>
<organism evidence="4">
    <name type="scientific">Lotharella globosa</name>
    <dbReference type="NCBI Taxonomy" id="91324"/>
    <lineage>
        <taxon>Eukaryota</taxon>
        <taxon>Sar</taxon>
        <taxon>Rhizaria</taxon>
        <taxon>Cercozoa</taxon>
        <taxon>Chlorarachniophyceae</taxon>
        <taxon>Lotharella</taxon>
    </lineage>
</organism>
<dbReference type="Pfam" id="PF12796">
    <property type="entry name" value="Ank_2"/>
    <property type="match status" value="1"/>
</dbReference>
<dbReference type="PANTHER" id="PTHR24198:SF165">
    <property type="entry name" value="ANKYRIN REPEAT-CONTAINING PROTEIN-RELATED"/>
    <property type="match status" value="1"/>
</dbReference>
<dbReference type="SMART" id="SM00248">
    <property type="entry name" value="ANK"/>
    <property type="match status" value="2"/>
</dbReference>
<evidence type="ECO:0000256" key="3">
    <source>
        <dbReference type="PROSITE-ProRule" id="PRU00023"/>
    </source>
</evidence>
<dbReference type="Gene3D" id="1.25.40.20">
    <property type="entry name" value="Ankyrin repeat-containing domain"/>
    <property type="match status" value="1"/>
</dbReference>